<dbReference type="Proteomes" id="UP000274695">
    <property type="component" value="Unassembled WGS sequence"/>
</dbReference>
<gene>
    <name evidence="2" type="ORF">D0911_02765</name>
</gene>
<comment type="caution">
    <text evidence="2">The sequence shown here is derived from an EMBL/GenBank/DDBJ whole genome shotgun (WGS) entry which is preliminary data.</text>
</comment>
<accession>A0ABX9W691</accession>
<name>A0ABX9W691_9GAMM</name>
<dbReference type="EMBL" id="RHGB01000002">
    <property type="protein sequence ID" value="RNL67164.1"/>
    <property type="molecule type" value="Genomic_DNA"/>
</dbReference>
<evidence type="ECO:0000256" key="1">
    <source>
        <dbReference type="SAM" id="MobiDB-lite"/>
    </source>
</evidence>
<proteinExistence type="predicted"/>
<feature type="region of interest" description="Disordered" evidence="1">
    <location>
        <begin position="68"/>
        <end position="90"/>
    </location>
</feature>
<protein>
    <submittedName>
        <fullName evidence="2">Uncharacterized protein</fullName>
    </submittedName>
</protein>
<evidence type="ECO:0000313" key="3">
    <source>
        <dbReference type="Proteomes" id="UP000274695"/>
    </source>
</evidence>
<sequence length="90" mass="10155">MLSLRLLLVYCGRQSEVGCLTKKKRASLALITLVINHFPTSDFRLPTSDFRLPTSDFRLPTSDFRLPTSDFRLPTSDFRQASPLKGSNPP</sequence>
<organism evidence="2 3">
    <name type="scientific">Zhongshania marina</name>
    <dbReference type="NCBI Taxonomy" id="2304603"/>
    <lineage>
        <taxon>Bacteria</taxon>
        <taxon>Pseudomonadati</taxon>
        <taxon>Pseudomonadota</taxon>
        <taxon>Gammaproteobacteria</taxon>
        <taxon>Cellvibrionales</taxon>
        <taxon>Spongiibacteraceae</taxon>
        <taxon>Zhongshania</taxon>
    </lineage>
</organism>
<reference evidence="2 3" key="1">
    <citation type="submission" date="2018-10" db="EMBL/GenBank/DDBJ databases">
        <title>Draft genome sequence of Zhongshania sp. DSW25-10.</title>
        <authorList>
            <person name="Oh J."/>
        </authorList>
    </citation>
    <scope>NUCLEOTIDE SEQUENCE [LARGE SCALE GENOMIC DNA]</scope>
    <source>
        <strain evidence="2 3">DSW25-10</strain>
    </source>
</reference>
<keyword evidence="3" id="KW-1185">Reference proteome</keyword>
<evidence type="ECO:0000313" key="2">
    <source>
        <dbReference type="EMBL" id="RNL67164.1"/>
    </source>
</evidence>